<evidence type="ECO:0000256" key="1">
    <source>
        <dbReference type="SAM" id="Phobius"/>
    </source>
</evidence>
<dbReference type="Pfam" id="PF05569">
    <property type="entry name" value="Peptidase_M56"/>
    <property type="match status" value="1"/>
</dbReference>
<dbReference type="HOGENOM" id="CLU_1721642_0_0_6"/>
<name>Q3BPV2_XANE5</name>
<feature type="transmembrane region" description="Helical" evidence="1">
    <location>
        <begin position="6"/>
        <end position="25"/>
    </location>
</feature>
<keyword evidence="1" id="KW-1133">Transmembrane helix</keyword>
<reference evidence="3 4" key="1">
    <citation type="journal article" date="2005" name="J. Bacteriol.">
        <title>Insights into genome plasticity and pathogenicity of the plant pathogenic Bacterium Xanthomonas campestris pv. vesicatoria revealed by the complete genome sequence.</title>
        <authorList>
            <person name="Thieme F."/>
            <person name="Koebnik R."/>
            <person name="Bekel T."/>
            <person name="Berger C."/>
            <person name="Boch J."/>
            <person name="Buettner D."/>
            <person name="Caldana C."/>
            <person name="Gaigalat L."/>
            <person name="Goesmann A."/>
            <person name="Kay S."/>
            <person name="Kirchner O."/>
            <person name="Lanz C."/>
            <person name="Linke B."/>
            <person name="McHardy A.C."/>
            <person name="Meyer F."/>
            <person name="Mittenhuber G."/>
            <person name="Nies D.H."/>
            <person name="Niesbach-Kloesgen U."/>
            <person name="Patschkowski T."/>
            <person name="Rueckert C."/>
            <person name="Rupp O."/>
            <person name="Schneicker S."/>
            <person name="Schuster S.C."/>
            <person name="Vorhoelter F.J."/>
            <person name="Weber E."/>
            <person name="Puehler A."/>
            <person name="Bonas U."/>
            <person name="Bartels D."/>
            <person name="Kaiser O."/>
        </authorList>
    </citation>
    <scope>NUCLEOTIDE SEQUENCE [LARGE SCALE GENOMIC DNA]</scope>
    <source>
        <strain evidence="3 4">85-10</strain>
    </source>
</reference>
<protein>
    <submittedName>
        <fullName evidence="3">Putative BlaR1 antirepressor</fullName>
    </submittedName>
</protein>
<evidence type="ECO:0000313" key="3">
    <source>
        <dbReference type="EMBL" id="CAJ25211.1"/>
    </source>
</evidence>
<sequence length="152" mass="16517">MHLELPLLLRVTLYSSAALLACLLLRRVLRGWLGATAAYAIWLAVPLAVLAAAIPGPPLASALPKMPAMVAMPLNLQEGDHAWAGTLMATWLAGAVAMTVALWWRQRRFVRSLGALHALEGEVWAATHDVGLPVSLGLWRPRIVLPMDFDTR</sequence>
<dbReference type="Proteomes" id="UP000007069">
    <property type="component" value="Chromosome"/>
</dbReference>
<dbReference type="eggNOG" id="COG4219">
    <property type="taxonomic scope" value="Bacteria"/>
</dbReference>
<dbReference type="AlphaFoldDB" id="Q3BPV2"/>
<organism evidence="4">
    <name type="scientific">Xanthomonas euvesicatoria pv. vesicatoria (strain 85-10)</name>
    <name type="common">Xanthomonas campestris pv. vesicatoria</name>
    <dbReference type="NCBI Taxonomy" id="316273"/>
    <lineage>
        <taxon>Bacteria</taxon>
        <taxon>Pseudomonadati</taxon>
        <taxon>Pseudomonadota</taxon>
        <taxon>Gammaproteobacteria</taxon>
        <taxon>Lysobacterales</taxon>
        <taxon>Lysobacteraceae</taxon>
        <taxon>Xanthomonas</taxon>
    </lineage>
</organism>
<proteinExistence type="predicted"/>
<keyword evidence="1" id="KW-0812">Transmembrane</keyword>
<evidence type="ECO:0000259" key="2">
    <source>
        <dbReference type="Pfam" id="PF05569"/>
    </source>
</evidence>
<dbReference type="EMBL" id="AM039952">
    <property type="protein sequence ID" value="CAJ25211.1"/>
    <property type="molecule type" value="Genomic_DNA"/>
</dbReference>
<keyword evidence="1" id="KW-0472">Membrane</keyword>
<accession>Q3BPV2</accession>
<dbReference type="KEGG" id="xcv:XCV3480"/>
<dbReference type="InterPro" id="IPR008756">
    <property type="entry name" value="Peptidase_M56"/>
</dbReference>
<evidence type="ECO:0000313" key="4">
    <source>
        <dbReference type="Proteomes" id="UP000007069"/>
    </source>
</evidence>
<feature type="transmembrane region" description="Helical" evidence="1">
    <location>
        <begin position="32"/>
        <end position="54"/>
    </location>
</feature>
<feature type="transmembrane region" description="Helical" evidence="1">
    <location>
        <begin position="82"/>
        <end position="104"/>
    </location>
</feature>
<feature type="domain" description="Peptidase M56" evidence="2">
    <location>
        <begin position="8"/>
        <end position="152"/>
    </location>
</feature>
<gene>
    <name evidence="3" type="primary">blaR1</name>
    <name evidence="3" type="ordered locus">XCV3480</name>
</gene>